<dbReference type="Gene3D" id="3.30.70.120">
    <property type="match status" value="1"/>
</dbReference>
<dbReference type="InterPro" id="IPR015867">
    <property type="entry name" value="N-reg_PII/ATP_PRibTrfase_C"/>
</dbReference>
<dbReference type="SUPFAM" id="SSF102705">
    <property type="entry name" value="NIF3 (NGG1p interacting factor 3)-like"/>
    <property type="match status" value="1"/>
</dbReference>
<accession>A0ABS3Q7R6</accession>
<dbReference type="PANTHER" id="PTHR41774">
    <property type="match status" value="1"/>
</dbReference>
<gene>
    <name evidence="1" type="ORF">J3998_11080</name>
</gene>
<keyword evidence="2" id="KW-1185">Reference proteome</keyword>
<reference evidence="1 2" key="1">
    <citation type="submission" date="2021-03" db="EMBL/GenBank/DDBJ databases">
        <title>Thiomicrorhabdus sp.nov.,novel sulfur-oxidizing bacteria isolated from coastal sediment.</title>
        <authorList>
            <person name="Liu X."/>
        </authorList>
    </citation>
    <scope>NUCLEOTIDE SEQUENCE [LARGE SCALE GENOMIC DNA]</scope>
    <source>
        <strain evidence="1 2">6S2-11</strain>
    </source>
</reference>
<dbReference type="EMBL" id="JAGETV010000026">
    <property type="protein sequence ID" value="MBO1928118.1"/>
    <property type="molecule type" value="Genomic_DNA"/>
</dbReference>
<dbReference type="PANTHER" id="PTHR41774:SF1">
    <property type="entry name" value="NGG1P INTERACTING FACTOR NIF3"/>
    <property type="match status" value="1"/>
</dbReference>
<dbReference type="RefSeq" id="WP_208150731.1">
    <property type="nucleotide sequence ID" value="NZ_JAGETV010000026.1"/>
</dbReference>
<proteinExistence type="predicted"/>
<protein>
    <submittedName>
        <fullName evidence="1">NGG1p interacting factor NIF3</fullName>
    </submittedName>
</protein>
<dbReference type="InterPro" id="IPR036069">
    <property type="entry name" value="DUF34/NIF3_sf"/>
</dbReference>
<sequence length="109" mass="12406">MSFYQLVFYVPESHLEAVKGAIFAAGAGVQGDYRHCAWQVKGQGQFRPMPGSNPFIGETDQLSREEEYKVEVYVAQQNLKDVMGAFFDAHPYEEPAYFLVKSMDARQFL</sequence>
<evidence type="ECO:0000313" key="1">
    <source>
        <dbReference type="EMBL" id="MBO1928118.1"/>
    </source>
</evidence>
<organism evidence="1 2">
    <name type="scientific">Thiomicrorhabdus marina</name>
    <dbReference type="NCBI Taxonomy" id="2818442"/>
    <lineage>
        <taxon>Bacteria</taxon>
        <taxon>Pseudomonadati</taxon>
        <taxon>Pseudomonadota</taxon>
        <taxon>Gammaproteobacteria</taxon>
        <taxon>Thiotrichales</taxon>
        <taxon>Piscirickettsiaceae</taxon>
        <taxon>Thiomicrorhabdus</taxon>
    </lineage>
</organism>
<comment type="caution">
    <text evidence="1">The sequence shown here is derived from an EMBL/GenBank/DDBJ whole genome shotgun (WGS) entry which is preliminary data.</text>
</comment>
<dbReference type="Proteomes" id="UP000664835">
    <property type="component" value="Unassembled WGS sequence"/>
</dbReference>
<name>A0ABS3Q7R6_9GAMM</name>
<evidence type="ECO:0000313" key="2">
    <source>
        <dbReference type="Proteomes" id="UP000664835"/>
    </source>
</evidence>